<protein>
    <recommendedName>
        <fullName evidence="4">EF-hand domain-containing protein</fullName>
    </recommendedName>
</protein>
<evidence type="ECO:0000256" key="1">
    <source>
        <dbReference type="SAM" id="Phobius"/>
    </source>
</evidence>
<keyword evidence="1" id="KW-0812">Transmembrane</keyword>
<feature type="transmembrane region" description="Helical" evidence="1">
    <location>
        <begin position="618"/>
        <end position="637"/>
    </location>
</feature>
<name>A0A235F3H7_9RHOO</name>
<proteinExistence type="predicted"/>
<feature type="transmembrane region" description="Helical" evidence="1">
    <location>
        <begin position="583"/>
        <end position="611"/>
    </location>
</feature>
<keyword evidence="3" id="KW-1185">Reference proteome</keyword>
<keyword evidence="1" id="KW-0472">Membrane</keyword>
<evidence type="ECO:0000313" key="3">
    <source>
        <dbReference type="Proteomes" id="UP000215181"/>
    </source>
</evidence>
<reference evidence="2 3" key="1">
    <citation type="submission" date="2017-07" db="EMBL/GenBank/DDBJ databases">
        <title>Thauera sp. KNDSS-Mac4 genome sequence and assembly.</title>
        <authorList>
            <person name="Mayilraj S."/>
        </authorList>
    </citation>
    <scope>NUCLEOTIDE SEQUENCE [LARGE SCALE GENOMIC DNA]</scope>
    <source>
        <strain evidence="2 3">KNDSS-Mac4</strain>
    </source>
</reference>
<dbReference type="OrthoDB" id="9785737at2"/>
<dbReference type="AlphaFoldDB" id="A0A235F3H7"/>
<evidence type="ECO:0000313" key="2">
    <source>
        <dbReference type="EMBL" id="OYD55810.1"/>
    </source>
</evidence>
<organism evidence="2 3">
    <name type="scientific">Thauera propionica</name>
    <dbReference type="NCBI Taxonomy" id="2019431"/>
    <lineage>
        <taxon>Bacteria</taxon>
        <taxon>Pseudomonadati</taxon>
        <taxon>Pseudomonadota</taxon>
        <taxon>Betaproteobacteria</taxon>
        <taxon>Rhodocyclales</taxon>
        <taxon>Zoogloeaceae</taxon>
        <taxon>Thauera</taxon>
    </lineage>
</organism>
<evidence type="ECO:0008006" key="4">
    <source>
        <dbReference type="Google" id="ProtNLM"/>
    </source>
</evidence>
<accession>A0A235F3H7</accession>
<dbReference type="EMBL" id="NOIH01000002">
    <property type="protein sequence ID" value="OYD55810.1"/>
    <property type="molecule type" value="Genomic_DNA"/>
</dbReference>
<dbReference type="RefSeq" id="WP_094266721.1">
    <property type="nucleotide sequence ID" value="NZ_NOIH01000002.1"/>
</dbReference>
<dbReference type="Proteomes" id="UP000215181">
    <property type="component" value="Unassembled WGS sequence"/>
</dbReference>
<gene>
    <name evidence="2" type="ORF">CGK74_01305</name>
</gene>
<feature type="transmembrane region" description="Helical" evidence="1">
    <location>
        <begin position="694"/>
        <end position="711"/>
    </location>
</feature>
<sequence length="721" mass="77018">MSTQENDKGYRWRFFRSGGFDQVLIENADDLRHLGELDQKLWSVLACPTSGLEFDTRTLQLLDTDGDGRIRAPEVIAAANWMCAVLKTPDVLFRGVDGLPLAAIADDHPEGGKLLATARKVLAYMGKPDADSVAVADLADPSRLFAPDHYNGDGIVPAELTPDAELAKTIGLVIEHFGAVEDRSGKPGIDQDKVSAFFTAAQSVVDWHDQAAANPDSVLPLGECTAAAAAVFDAVRAKVEDYFTRCRLAAFDERAATALNPADTTYVGLAVQTLATDTEGVAALPLAQVGAGRSLPLQDGLNPAWEARITALREDVIKPILGERTTLSHAEWQDIAARFDAYRAWLAATPATPLAAVPADTLRALLAGSAQAELTALIQQDLAAETAAAQVDALERLVRYNRDLVTLLRNFVTLSDFYNAGNKAIFQAGTLYLDQRSCELCLRVSDMGRHAALAPLSGAYLVYCECRREGEAPITIVAAMTGGDADEMMVPGRNGVFYDRRGRDWNAAVVKVVEAPISVRQAFWSPYKRVGRMIGDQIQKFAASRDKAVEDKAAAGVAGAGAKVEAPAPAPAPAPQAFDIAKFAGIFAAIGLALGALGTALAAVVTGFLSLPGWQMPLVIAGVMLLISGPSMLLAWLKLRQRNLGPLLDANGWAVNTRARINIPFGSALTGVASLPAGASRSMADPYAEKETPWGTWMFLLIVVVIAIVLWRQGVYDRFLG</sequence>
<keyword evidence="1" id="KW-1133">Transmembrane helix</keyword>
<comment type="caution">
    <text evidence="2">The sequence shown here is derived from an EMBL/GenBank/DDBJ whole genome shotgun (WGS) entry which is preliminary data.</text>
</comment>